<dbReference type="InterPro" id="IPR029058">
    <property type="entry name" value="AB_hydrolase_fold"/>
</dbReference>
<comment type="similarity">
    <text evidence="1">Belongs to the peptidase S33 family.</text>
</comment>
<sequence>MLLFSFVLCLFQHFGLWAAISSPLSQAFFHASSTNNTISWENCGEISGRMFECGRLSVPLDYANPHDGEASLSILRLLADEDKRRGSLFTNPGGPGISGTGDYQRARSLDMMDQSGGEYDIVSWDIRGVNDTAPQVSCFDSQESADEFWAGSLWYEGVETNSSLRSSFDQDQFYSHVDAEDTRLRALWKRCEERSGKILPFVPTSQGTAANARDVARISDAIDGSGSEINYWGFSYGSVLGQYIIALFPERLGRMIVDGVVYAPIWGAEPAVEMYNHLLIDTDGAYYGFATLCAQAGPDRCALASNGSTADSILEEIRVLIQVLYDPYGDLDESLARSSSIRLYIFLRLQDPRSWPTLAHYLKSQQDLVNSQDDEEKLLPLQAVTETYDEFHSEKSLKQDTQIWQQDFYSNYWSIFCSDGPEYDGTSTRDVFDTIVEARKLSDTFGPMCLGGAHAGGYPRDRAPWAALATVKRFPTLPAAHTYVYTSLYAHWPPYMRDLVLRDGLKRSTKSRKNAFPEPTLTAGKFLVSPSLSVLVGVPQSPAGNLE</sequence>
<proteinExistence type="inferred from homology"/>
<dbReference type="GO" id="GO:0016787">
    <property type="term" value="F:hydrolase activity"/>
    <property type="evidence" value="ECO:0007669"/>
    <property type="project" value="UniProtKB-KW"/>
</dbReference>
<accession>A0A166DKJ2</accession>
<dbReference type="PANTHER" id="PTHR43248">
    <property type="entry name" value="2-SUCCINYL-6-HYDROXY-2,4-CYCLOHEXADIENE-1-CARBOXYLATE SYNTHASE"/>
    <property type="match status" value="1"/>
</dbReference>
<dbReference type="PANTHER" id="PTHR43248:SF25">
    <property type="entry name" value="AB HYDROLASE-1 DOMAIN-CONTAINING PROTEIN-RELATED"/>
    <property type="match status" value="1"/>
</dbReference>
<organism evidence="4 5">
    <name type="scientific">Athelia psychrophila</name>
    <dbReference type="NCBI Taxonomy" id="1759441"/>
    <lineage>
        <taxon>Eukaryota</taxon>
        <taxon>Fungi</taxon>
        <taxon>Dikarya</taxon>
        <taxon>Basidiomycota</taxon>
        <taxon>Agaricomycotina</taxon>
        <taxon>Agaricomycetes</taxon>
        <taxon>Agaricomycetidae</taxon>
        <taxon>Atheliales</taxon>
        <taxon>Atheliaceae</taxon>
        <taxon>Athelia</taxon>
    </lineage>
</organism>
<dbReference type="EMBL" id="KV417612">
    <property type="protein sequence ID" value="KZP14816.1"/>
    <property type="molecule type" value="Genomic_DNA"/>
</dbReference>
<reference evidence="4 5" key="1">
    <citation type="journal article" date="2016" name="Mol. Biol. Evol.">
        <title>Comparative Genomics of Early-Diverging Mushroom-Forming Fungi Provides Insights into the Origins of Lignocellulose Decay Capabilities.</title>
        <authorList>
            <person name="Nagy L.G."/>
            <person name="Riley R."/>
            <person name="Tritt A."/>
            <person name="Adam C."/>
            <person name="Daum C."/>
            <person name="Floudas D."/>
            <person name="Sun H."/>
            <person name="Yadav J.S."/>
            <person name="Pangilinan J."/>
            <person name="Larsson K.H."/>
            <person name="Matsuura K."/>
            <person name="Barry K."/>
            <person name="Labutti K."/>
            <person name="Kuo R."/>
            <person name="Ohm R.A."/>
            <person name="Bhattacharya S.S."/>
            <person name="Shirouzu T."/>
            <person name="Yoshinaga Y."/>
            <person name="Martin F.M."/>
            <person name="Grigoriev I.V."/>
            <person name="Hibbett D.S."/>
        </authorList>
    </citation>
    <scope>NUCLEOTIDE SEQUENCE [LARGE SCALE GENOMIC DNA]</scope>
    <source>
        <strain evidence="4 5">CBS 109695</strain>
    </source>
</reference>
<keyword evidence="3" id="KW-0732">Signal</keyword>
<evidence type="ECO:0000256" key="3">
    <source>
        <dbReference type="SAM" id="SignalP"/>
    </source>
</evidence>
<feature type="signal peptide" evidence="3">
    <location>
        <begin position="1"/>
        <end position="19"/>
    </location>
</feature>
<evidence type="ECO:0000313" key="4">
    <source>
        <dbReference type="EMBL" id="KZP14816.1"/>
    </source>
</evidence>
<evidence type="ECO:0000256" key="1">
    <source>
        <dbReference type="ARBA" id="ARBA00010088"/>
    </source>
</evidence>
<dbReference type="AlphaFoldDB" id="A0A166DKJ2"/>
<keyword evidence="2" id="KW-0378">Hydrolase</keyword>
<keyword evidence="5" id="KW-1185">Reference proteome</keyword>
<evidence type="ECO:0000256" key="2">
    <source>
        <dbReference type="ARBA" id="ARBA00022801"/>
    </source>
</evidence>
<feature type="chain" id="PRO_5007872232" evidence="3">
    <location>
        <begin position="20"/>
        <end position="547"/>
    </location>
</feature>
<evidence type="ECO:0000313" key="5">
    <source>
        <dbReference type="Proteomes" id="UP000076532"/>
    </source>
</evidence>
<dbReference type="Proteomes" id="UP000076532">
    <property type="component" value="Unassembled WGS sequence"/>
</dbReference>
<dbReference type="Gene3D" id="3.40.50.1820">
    <property type="entry name" value="alpha/beta hydrolase"/>
    <property type="match status" value="1"/>
</dbReference>
<dbReference type="OrthoDB" id="425534at2759"/>
<dbReference type="InterPro" id="IPR051601">
    <property type="entry name" value="Serine_prot/Carboxylest_S33"/>
</dbReference>
<dbReference type="SUPFAM" id="SSF53474">
    <property type="entry name" value="alpha/beta-Hydrolases"/>
    <property type="match status" value="1"/>
</dbReference>
<protein>
    <submittedName>
        <fullName evidence="4">Uncharacterized protein</fullName>
    </submittedName>
</protein>
<name>A0A166DKJ2_9AGAM</name>
<dbReference type="STRING" id="436010.A0A166DKJ2"/>
<gene>
    <name evidence="4" type="ORF">FIBSPDRAFT_935588</name>
</gene>